<name>A0A7W7QAV7_9PSEU</name>
<dbReference type="Proteomes" id="UP000520767">
    <property type="component" value="Unassembled WGS sequence"/>
</dbReference>
<dbReference type="RefSeq" id="WP_184814317.1">
    <property type="nucleotide sequence ID" value="NZ_JACHJQ010000007.1"/>
</dbReference>
<gene>
    <name evidence="1" type="ORF">FHR82_006505</name>
</gene>
<keyword evidence="2" id="KW-1185">Reference proteome</keyword>
<comment type="caution">
    <text evidence="1">The sequence shown here is derived from an EMBL/GenBank/DDBJ whole genome shotgun (WGS) entry which is preliminary data.</text>
</comment>
<sequence>MPEIADPAVEAAALRAVDACALLDAKNLTDVGTVVPDSVSETGWGECSVDVDAGGKTLELVLTIGDQLILLDDVSGELEGLPLIVDDEDPASCWISVVTSYELELGITVHAELPGGDGCELGRTALGQLVRTLHAEPPQHEQLPGSVLTADPCALAAEDAVRGALGDEIFVEVASLHDCNFWTGDGTTYPLVSVRVYEATQPDASEGEPVDLGGGVTAIQLVTDETSTVSCNVTWRVLATPTDYETDDHGELISVSLDGEPEDGLDVATACEKAVPVAKAVAAAVGKA</sequence>
<reference evidence="1 2" key="1">
    <citation type="submission" date="2020-08" db="EMBL/GenBank/DDBJ databases">
        <title>Genomic Encyclopedia of Type Strains, Phase III (KMG-III): the genomes of soil and plant-associated and newly described type strains.</title>
        <authorList>
            <person name="Whitman W."/>
        </authorList>
    </citation>
    <scope>NUCLEOTIDE SEQUENCE [LARGE SCALE GENOMIC DNA]</scope>
    <source>
        <strain evidence="1 2">CECT 8960</strain>
    </source>
</reference>
<accession>A0A7W7QAV7</accession>
<organism evidence="1 2">
    <name type="scientific">Actinophytocola algeriensis</name>
    <dbReference type="NCBI Taxonomy" id="1768010"/>
    <lineage>
        <taxon>Bacteria</taxon>
        <taxon>Bacillati</taxon>
        <taxon>Actinomycetota</taxon>
        <taxon>Actinomycetes</taxon>
        <taxon>Pseudonocardiales</taxon>
        <taxon>Pseudonocardiaceae</taxon>
    </lineage>
</organism>
<evidence type="ECO:0000313" key="2">
    <source>
        <dbReference type="Proteomes" id="UP000520767"/>
    </source>
</evidence>
<dbReference type="AlphaFoldDB" id="A0A7W7QAV7"/>
<dbReference type="EMBL" id="JACHJQ010000007">
    <property type="protein sequence ID" value="MBB4910247.1"/>
    <property type="molecule type" value="Genomic_DNA"/>
</dbReference>
<proteinExistence type="predicted"/>
<protein>
    <submittedName>
        <fullName evidence="1">Uncharacterized protein</fullName>
    </submittedName>
</protein>
<evidence type="ECO:0000313" key="1">
    <source>
        <dbReference type="EMBL" id="MBB4910247.1"/>
    </source>
</evidence>